<evidence type="ECO:0000313" key="1">
    <source>
        <dbReference type="Proteomes" id="UP000887576"/>
    </source>
</evidence>
<dbReference type="WBParaSite" id="JU765_v2.g3113.t1">
    <property type="protein sequence ID" value="JU765_v2.g3113.t1"/>
    <property type="gene ID" value="JU765_v2.g3113"/>
</dbReference>
<name>A0AC34R3S0_9BILA</name>
<dbReference type="Proteomes" id="UP000887576">
    <property type="component" value="Unplaced"/>
</dbReference>
<evidence type="ECO:0000313" key="2">
    <source>
        <dbReference type="WBParaSite" id="JU765_v2.g3113.t1"/>
    </source>
</evidence>
<protein>
    <submittedName>
        <fullName evidence="2">Uncharacterized protein</fullName>
    </submittedName>
</protein>
<organism evidence="1 2">
    <name type="scientific">Panagrolaimus sp. JU765</name>
    <dbReference type="NCBI Taxonomy" id="591449"/>
    <lineage>
        <taxon>Eukaryota</taxon>
        <taxon>Metazoa</taxon>
        <taxon>Ecdysozoa</taxon>
        <taxon>Nematoda</taxon>
        <taxon>Chromadorea</taxon>
        <taxon>Rhabditida</taxon>
        <taxon>Tylenchina</taxon>
        <taxon>Panagrolaimomorpha</taxon>
        <taxon>Panagrolaimoidea</taxon>
        <taxon>Panagrolaimidae</taxon>
        <taxon>Panagrolaimus</taxon>
    </lineage>
</organism>
<sequence>MGKQKKKLRTKTEFTRDYRPILKCPEVQRNYDPKPTDLDQKLPRRVREIQKLQEIASNPIKKKKSKPKNALLELAEKHGFQKRPWETDAKFKKRMLRETDGDIQCELLKAKYGVGGRDVGEIKEDYKELDEIEQRKKDAKAARRQKLLGDTEPETKDESAEKLEDGDDEEGETSEVPTKKKRLTKNDRIRQFKKSEKEIHDKEMIFDAKEIIPFGERVDAPPEFKADEEGETSEVSTKKKRLTKNDRIRQFKKSEKEIHDKEMIFDAKEIIPFGERVDAPPEFKGLKKLGDSSKKAGSKDLLLKQVLENNQTKAVPESKKVSEQERQRVIALYRQRKKK</sequence>
<reference evidence="2" key="1">
    <citation type="submission" date="2022-11" db="UniProtKB">
        <authorList>
            <consortium name="WormBaseParasite"/>
        </authorList>
    </citation>
    <scope>IDENTIFICATION</scope>
</reference>
<accession>A0AC34R3S0</accession>
<proteinExistence type="predicted"/>